<gene>
    <name evidence="2" type="ORF">EGYM00163_LOCUS44299</name>
</gene>
<proteinExistence type="predicted"/>
<feature type="region of interest" description="Disordered" evidence="1">
    <location>
        <begin position="307"/>
        <end position="326"/>
    </location>
</feature>
<name>A0A7S4GCY0_9EUGL</name>
<organism evidence="2">
    <name type="scientific">Eutreptiella gymnastica</name>
    <dbReference type="NCBI Taxonomy" id="73025"/>
    <lineage>
        <taxon>Eukaryota</taxon>
        <taxon>Discoba</taxon>
        <taxon>Euglenozoa</taxon>
        <taxon>Euglenida</taxon>
        <taxon>Spirocuta</taxon>
        <taxon>Euglenophyceae</taxon>
        <taxon>Eutreptiales</taxon>
        <taxon>Eutreptiaceae</taxon>
        <taxon>Eutreptiella</taxon>
    </lineage>
</organism>
<dbReference type="AlphaFoldDB" id="A0A7S4GCY0"/>
<evidence type="ECO:0000313" key="2">
    <source>
        <dbReference type="EMBL" id="CAE0833010.1"/>
    </source>
</evidence>
<accession>A0A7S4GCY0</accession>
<sequence>MSSEFFDILVLTDNLVGLITALALKDTTDYSVAVISDFVSCGTDDQSERFWCYSPSKCKYLRQLTTYLNVGEEKLANSSLPNSSLHRWDGGVSAIFEAAMKRLGQSSQKQATTVCGVSRLQDGTFSVTTSTEVIEGHHLVVALRDPGQIDFNPKPTLNVSRKSREFYVIYLQYSSNFWVTDVDVMLCTKRLHAESNTTDLESLDQVYDVSDSSKFALAIILPKTETAAAPNPHAVGSLLCSVFGTDHMPSHADITTTSLAVPYNPNADPVKPQLHTSHGAVFACVDGLTLEGQAHVARLLAKHVAAQNSATPSHGTQPVTSPPHAQLKKQLVIEKADSCGLVETIAYHGDSSSSSSSPRPVPGNATPEKRLVIETEDPCGCVEESPGCSGDSSSSSSSPTMIPCSRRLGLVNLDIPADLQPPAVVVNSAGQEVFLASLLEHAAACLRQFVDVVDGIPCNATDDPTFAALSSWQQEQGPRFWSHLQDLNRELRTCAACHFTEVTEPARLRQFIDAILEKIRIVNRWSESVLDVFLLSYVTAQSVAQKSTASSAEEPSQSAVSVDTGAHMYSELLHVFVTDLKEGIRAQLQQEHTQDAQALHPAPGPEAELQQRMLMGAKPQTADEFAWTVRHILAQLQHFTPKAPQYQHLRMQLVALQERMVELIVTSKRVQVLTGSEEAAEDMEEDALDCADADADADSAAKAAPMTPDQLAQLDRLSNYVEMALGNMNPKTAALAQELARHRQQCDEMETRFFALIHGQDPDIELSVSFKKEYNAIRKQATDYRTVLTRRLEEDLADLQRAFSPLLDTYNALVAMLNTLLEEMADYERQTGPIDEPDWLSLLWDWKAQLMDTYTRKPQTEQQEGGNDTL</sequence>
<reference evidence="2" key="1">
    <citation type="submission" date="2021-01" db="EMBL/GenBank/DDBJ databases">
        <authorList>
            <person name="Corre E."/>
            <person name="Pelletier E."/>
            <person name="Niang G."/>
            <person name="Scheremetjew M."/>
            <person name="Finn R."/>
            <person name="Kale V."/>
            <person name="Holt S."/>
            <person name="Cochrane G."/>
            <person name="Meng A."/>
            <person name="Brown T."/>
            <person name="Cohen L."/>
        </authorList>
    </citation>
    <scope>NUCLEOTIDE SEQUENCE</scope>
    <source>
        <strain evidence="2">CCMP1594</strain>
    </source>
</reference>
<feature type="compositionally biased region" description="Polar residues" evidence="1">
    <location>
        <begin position="307"/>
        <end position="319"/>
    </location>
</feature>
<evidence type="ECO:0000256" key="1">
    <source>
        <dbReference type="SAM" id="MobiDB-lite"/>
    </source>
</evidence>
<dbReference type="EMBL" id="HBJA01128734">
    <property type="protein sequence ID" value="CAE0833010.1"/>
    <property type="molecule type" value="Transcribed_RNA"/>
</dbReference>
<protein>
    <submittedName>
        <fullName evidence="2">Uncharacterized protein</fullName>
    </submittedName>
</protein>
<feature type="region of interest" description="Disordered" evidence="1">
    <location>
        <begin position="348"/>
        <end position="367"/>
    </location>
</feature>